<dbReference type="InterPro" id="IPR006073">
    <property type="entry name" value="GTP-bd"/>
</dbReference>
<evidence type="ECO:0000256" key="1">
    <source>
        <dbReference type="ARBA" id="ARBA00022741"/>
    </source>
</evidence>
<dbReference type="PROSITE" id="PS51710">
    <property type="entry name" value="G_OBG"/>
    <property type="match status" value="1"/>
</dbReference>
<dbReference type="FunFam" id="1.10.150.300:FF:000001">
    <property type="entry name" value="Ribosome-binding ATPase YchF"/>
    <property type="match status" value="1"/>
</dbReference>
<dbReference type="Pfam" id="PF06071">
    <property type="entry name" value="YchF-GTPase_C"/>
    <property type="match status" value="1"/>
</dbReference>
<dbReference type="PANTHER" id="PTHR23305">
    <property type="entry name" value="OBG GTPASE FAMILY"/>
    <property type="match status" value="1"/>
</dbReference>
<keyword evidence="2" id="KW-0067">ATP-binding</keyword>
<evidence type="ECO:0000259" key="5">
    <source>
        <dbReference type="PROSITE" id="PS51710"/>
    </source>
</evidence>
<gene>
    <name evidence="6" type="ORF">J8A68_003154</name>
</gene>
<dbReference type="Proteomes" id="UP000694255">
    <property type="component" value="Unassembled WGS sequence"/>
</dbReference>
<dbReference type="GeneID" id="73469955"/>
<reference evidence="6 7" key="1">
    <citation type="journal article" date="2021" name="DNA Res.">
        <title>Genome analysis of Candida subhashii reveals its hybrid nature and dual mitochondrial genome conformations.</title>
        <authorList>
            <person name="Mixao V."/>
            <person name="Hegedusova E."/>
            <person name="Saus E."/>
            <person name="Pryszcz L.P."/>
            <person name="Cillingova A."/>
            <person name="Nosek J."/>
            <person name="Gabaldon T."/>
        </authorList>
    </citation>
    <scope>NUCLEOTIDE SEQUENCE [LARGE SCALE GENOMIC DNA]</scope>
    <source>
        <strain evidence="6 7">CBS 10753</strain>
    </source>
</reference>
<name>A0A8J5QP67_9ASCO</name>
<sequence>MKLSIRQFTTTAIKLAKPKKASSTFIPKYLGRPSNNLSAGLVGLANVGKSTFFQALTKSKLGNPANYPFATIEPSQALAKVTSDKLDHYQKIFGSSKQVSSSLTIWDIAGLTRRASEGEGLGNQFLNDIRQVDGIYQVVRGFLDDEITHIENSVDPVRDLSIVSDELILKDVEIVDKEIENCKKLERRPGVNKISMNMMYDVLNRLSEHLWNGQKVSNMDINEFSDEEIAFINTLNLLTAKPTVYLLNVNEEDYASGTNQFLSAVQEWITENSKSDEVLLVSAKHETTLTELEGDELEEYVKLIGKDSAISEVVSEMRKVLHLISFYTCGDIEARQWTLREGSTAPEAAGLIHTDLQKNFINALAYKWDDLSKLDKFDEAKLKSAGKQYRHGKDYMVEDGDVLVIKAVGGKTR</sequence>
<evidence type="ECO:0000313" key="6">
    <source>
        <dbReference type="EMBL" id="KAG7663322.1"/>
    </source>
</evidence>
<dbReference type="InterPro" id="IPR031167">
    <property type="entry name" value="G_OBG"/>
</dbReference>
<evidence type="ECO:0000313" key="7">
    <source>
        <dbReference type="Proteomes" id="UP000694255"/>
    </source>
</evidence>
<protein>
    <recommendedName>
        <fullName evidence="4">Obg-like ATPase homolog</fullName>
    </recommendedName>
</protein>
<keyword evidence="7" id="KW-1185">Reference proteome</keyword>
<organism evidence="6 7">
    <name type="scientific">[Candida] subhashii</name>
    <dbReference type="NCBI Taxonomy" id="561895"/>
    <lineage>
        <taxon>Eukaryota</taxon>
        <taxon>Fungi</taxon>
        <taxon>Dikarya</taxon>
        <taxon>Ascomycota</taxon>
        <taxon>Saccharomycotina</taxon>
        <taxon>Pichiomycetes</taxon>
        <taxon>Debaryomycetaceae</taxon>
        <taxon>Spathaspora</taxon>
    </lineage>
</organism>
<dbReference type="OrthoDB" id="424823at2759"/>
<dbReference type="FunFam" id="3.10.20.30:FF:000001">
    <property type="entry name" value="Ribosome-binding ATPase YchF"/>
    <property type="match status" value="1"/>
</dbReference>
<dbReference type="PIRSF" id="PIRSF006641">
    <property type="entry name" value="CHP00092"/>
    <property type="match status" value="1"/>
</dbReference>
<dbReference type="GO" id="GO:0016887">
    <property type="term" value="F:ATP hydrolysis activity"/>
    <property type="evidence" value="ECO:0007669"/>
    <property type="project" value="InterPro"/>
</dbReference>
<dbReference type="AlphaFoldDB" id="A0A8J5QP67"/>
<dbReference type="InterPro" id="IPR004396">
    <property type="entry name" value="ATPase_YchF/OLA1"/>
</dbReference>
<dbReference type="GO" id="GO:0005525">
    <property type="term" value="F:GTP binding"/>
    <property type="evidence" value="ECO:0007669"/>
    <property type="project" value="InterPro"/>
</dbReference>
<evidence type="ECO:0000256" key="2">
    <source>
        <dbReference type="ARBA" id="ARBA00022840"/>
    </source>
</evidence>
<evidence type="ECO:0000256" key="3">
    <source>
        <dbReference type="ARBA" id="ARBA00059898"/>
    </source>
</evidence>
<keyword evidence="1" id="KW-0547">Nucleotide-binding</keyword>
<dbReference type="EMBL" id="JAGSYN010000140">
    <property type="protein sequence ID" value="KAG7663322.1"/>
    <property type="molecule type" value="Genomic_DNA"/>
</dbReference>
<dbReference type="CDD" id="cd01900">
    <property type="entry name" value="YchF"/>
    <property type="match status" value="1"/>
</dbReference>
<dbReference type="InterPro" id="IPR041706">
    <property type="entry name" value="YchF_N"/>
</dbReference>
<dbReference type="Pfam" id="PF01926">
    <property type="entry name" value="MMR_HSR1"/>
    <property type="match status" value="1"/>
</dbReference>
<comment type="caution">
    <text evidence="6">The sequence shown here is derived from an EMBL/GenBank/DDBJ whole genome shotgun (WGS) entry which is preliminary data.</text>
</comment>
<comment type="function">
    <text evidence="3">Hydrolyzes ATP, and can also hydrolyze GTP with lower efficiency. Has lower affinity for GTP.</text>
</comment>
<dbReference type="InterPro" id="IPR013029">
    <property type="entry name" value="YchF_C"/>
</dbReference>
<proteinExistence type="predicted"/>
<dbReference type="RefSeq" id="XP_049263554.1">
    <property type="nucleotide sequence ID" value="XM_049406979.1"/>
</dbReference>
<evidence type="ECO:0000256" key="4">
    <source>
        <dbReference type="ARBA" id="ARBA00068719"/>
    </source>
</evidence>
<accession>A0A8J5QP67</accession>
<dbReference type="PANTHER" id="PTHR23305:SF9">
    <property type="entry name" value="OBG-LIKE ATPASE HOMOLOG"/>
    <property type="match status" value="1"/>
</dbReference>
<feature type="domain" description="OBG-type G" evidence="5">
    <location>
        <begin position="37"/>
        <end position="301"/>
    </location>
</feature>
<dbReference type="GO" id="GO:0005737">
    <property type="term" value="C:cytoplasm"/>
    <property type="evidence" value="ECO:0007669"/>
    <property type="project" value="TreeGrafter"/>
</dbReference>
<dbReference type="NCBIfam" id="TIGR00092">
    <property type="entry name" value="redox-regulated ATPase YchF"/>
    <property type="match status" value="1"/>
</dbReference>
<dbReference type="GO" id="GO:0005524">
    <property type="term" value="F:ATP binding"/>
    <property type="evidence" value="ECO:0007669"/>
    <property type="project" value="UniProtKB-KW"/>
</dbReference>